<evidence type="ECO:0000256" key="1">
    <source>
        <dbReference type="SAM" id="Phobius"/>
    </source>
</evidence>
<keyword evidence="3" id="KW-1185">Reference proteome</keyword>
<keyword evidence="1" id="KW-0812">Transmembrane</keyword>
<evidence type="ECO:0000313" key="2">
    <source>
        <dbReference type="EMBL" id="SUB23349.1"/>
    </source>
</evidence>
<dbReference type="Proteomes" id="UP000255098">
    <property type="component" value="Unassembled WGS sequence"/>
</dbReference>
<gene>
    <name evidence="2" type="ORF">NCTC11297_00350</name>
</gene>
<dbReference type="EMBL" id="UGSP01000001">
    <property type="protein sequence ID" value="SUB23349.1"/>
    <property type="molecule type" value="Genomic_DNA"/>
</dbReference>
<dbReference type="GeneID" id="300132571"/>
<keyword evidence="1" id="KW-1133">Transmembrane helix</keyword>
<dbReference type="AlphaFoldDB" id="A0A379AP29"/>
<sequence>MKLKDLINPPENESYLKNSSKLITALFIIGGIAYYPTKGYGTVIALVIALMILVGQKLLLSQINKDFSDMYFAKEQFEKLGNKTYLEFIVARSSQILQDNKVLSEKGKQELHKLNQYAVEQLKKAPN</sequence>
<evidence type="ECO:0000313" key="3">
    <source>
        <dbReference type="Proteomes" id="UP000255098"/>
    </source>
</evidence>
<dbReference type="RefSeq" id="WP_115248756.1">
    <property type="nucleotide sequence ID" value="NZ_JBMMGO010000010.1"/>
</dbReference>
<feature type="transmembrane region" description="Helical" evidence="1">
    <location>
        <begin position="43"/>
        <end position="60"/>
    </location>
</feature>
<organism evidence="2 3">
    <name type="scientific">Avibacterium avium</name>
    <name type="common">Pasteurella avium</name>
    <dbReference type="NCBI Taxonomy" id="751"/>
    <lineage>
        <taxon>Bacteria</taxon>
        <taxon>Pseudomonadati</taxon>
        <taxon>Pseudomonadota</taxon>
        <taxon>Gammaproteobacteria</taxon>
        <taxon>Pasteurellales</taxon>
        <taxon>Pasteurellaceae</taxon>
        <taxon>Avibacterium</taxon>
    </lineage>
</organism>
<reference evidence="2 3" key="1">
    <citation type="submission" date="2018-06" db="EMBL/GenBank/DDBJ databases">
        <authorList>
            <consortium name="Pathogen Informatics"/>
            <person name="Doyle S."/>
        </authorList>
    </citation>
    <scope>NUCLEOTIDE SEQUENCE [LARGE SCALE GENOMIC DNA]</scope>
    <source>
        <strain evidence="3">NCTC 11297</strain>
    </source>
</reference>
<accession>A0A379AP29</accession>
<protein>
    <recommendedName>
        <fullName evidence="4">Transmembrane protein</fullName>
    </recommendedName>
</protein>
<evidence type="ECO:0008006" key="4">
    <source>
        <dbReference type="Google" id="ProtNLM"/>
    </source>
</evidence>
<keyword evidence="1" id="KW-0472">Membrane</keyword>
<proteinExistence type="predicted"/>
<name>A0A379AP29_AVIAV</name>